<protein>
    <submittedName>
        <fullName evidence="1">Uncharacterized protein</fullName>
    </submittedName>
</protein>
<evidence type="ECO:0000313" key="1">
    <source>
        <dbReference type="EMBL" id="QBK90156.1"/>
    </source>
</evidence>
<organism evidence="1">
    <name type="scientific">Pithovirus LCPAC102</name>
    <dbReference type="NCBI Taxonomy" id="2506587"/>
    <lineage>
        <taxon>Viruses</taxon>
        <taxon>Pithoviruses</taxon>
    </lineage>
</organism>
<proteinExistence type="predicted"/>
<accession>A0A481Z334</accession>
<dbReference type="EMBL" id="MK500467">
    <property type="protein sequence ID" value="QBK90156.1"/>
    <property type="molecule type" value="Genomic_DNA"/>
</dbReference>
<reference evidence="1" key="1">
    <citation type="journal article" date="2019" name="MBio">
        <title>Virus Genomes from Deep Sea Sediments Expand the Ocean Megavirome and Support Independent Origins of Viral Gigantism.</title>
        <authorList>
            <person name="Backstrom D."/>
            <person name="Yutin N."/>
            <person name="Jorgensen S.L."/>
            <person name="Dharamshi J."/>
            <person name="Homa F."/>
            <person name="Zaremba-Niedwiedzka K."/>
            <person name="Spang A."/>
            <person name="Wolf Y.I."/>
            <person name="Koonin E.V."/>
            <person name="Ettema T.J."/>
        </authorList>
    </citation>
    <scope>NUCLEOTIDE SEQUENCE</scope>
</reference>
<sequence>MNKDYIFKSYVNKYVKNYRDLTGSQMYGIHESVMNKLNNINFNGLNDNIISKILDISWNRKPNNYRLGAWGYYEGSIEILEIWNKNNIYNDISEMYNTKDLYNFNEMIRDGDNIIIPFNDINNAKICLTITK</sequence>
<name>A0A481Z334_9VIRU</name>
<gene>
    <name evidence="1" type="ORF">LCPAC102_00660</name>
</gene>